<feature type="compositionally biased region" description="Basic and acidic residues" evidence="2">
    <location>
        <begin position="234"/>
        <end position="249"/>
    </location>
</feature>
<gene>
    <name evidence="3" type="ORF">SKAU_G00422430</name>
</gene>
<accession>A0A9Q1IB92</accession>
<evidence type="ECO:0000256" key="2">
    <source>
        <dbReference type="SAM" id="MobiDB-lite"/>
    </source>
</evidence>
<feature type="repeat" description="ANK" evidence="1">
    <location>
        <begin position="189"/>
        <end position="221"/>
    </location>
</feature>
<dbReference type="EMBL" id="JAINUF010000024">
    <property type="protein sequence ID" value="KAJ8333347.1"/>
    <property type="molecule type" value="Genomic_DNA"/>
</dbReference>
<dbReference type="Proteomes" id="UP001152622">
    <property type="component" value="Chromosome 24"/>
</dbReference>
<proteinExistence type="predicted"/>
<dbReference type="InterPro" id="IPR002110">
    <property type="entry name" value="Ankyrin_rpt"/>
</dbReference>
<organism evidence="3 4">
    <name type="scientific">Synaphobranchus kaupii</name>
    <name type="common">Kaup's arrowtooth eel</name>
    <dbReference type="NCBI Taxonomy" id="118154"/>
    <lineage>
        <taxon>Eukaryota</taxon>
        <taxon>Metazoa</taxon>
        <taxon>Chordata</taxon>
        <taxon>Craniata</taxon>
        <taxon>Vertebrata</taxon>
        <taxon>Euteleostomi</taxon>
        <taxon>Actinopterygii</taxon>
        <taxon>Neopterygii</taxon>
        <taxon>Teleostei</taxon>
        <taxon>Anguilliformes</taxon>
        <taxon>Synaphobranchidae</taxon>
        <taxon>Synaphobranchus</taxon>
    </lineage>
</organism>
<evidence type="ECO:0000256" key="1">
    <source>
        <dbReference type="PROSITE-ProRule" id="PRU00023"/>
    </source>
</evidence>
<evidence type="ECO:0000313" key="4">
    <source>
        <dbReference type="Proteomes" id="UP001152622"/>
    </source>
</evidence>
<dbReference type="SUPFAM" id="SSF48403">
    <property type="entry name" value="Ankyrin repeat"/>
    <property type="match status" value="1"/>
</dbReference>
<feature type="region of interest" description="Disordered" evidence="2">
    <location>
        <begin position="1"/>
        <end position="72"/>
    </location>
</feature>
<dbReference type="InterPro" id="IPR036770">
    <property type="entry name" value="Ankyrin_rpt-contain_sf"/>
</dbReference>
<sequence>MDSLGEEWDEDVDTQRMIEQSLLDFTKHSGCGGAPPPKDESSAGTPGSKNVTNRRDSRPRQHKRKRNDFRLPDATTEIDRIFTAIRTGDVEKLAELWDQYEPCSEADSRGWTSTTRGCSPVQQEHPADHLLSLPAGGRAEPDAAWGDPALPRCRARSHGQRHLPPSERLQPQHTQRGGGLPTDLRRAFSREPPLHEASHLGLENFVHLLLQSGAELEPSSAYNRTPPRPGCAERTPERGTRTAPERCEGKRPGLWTQPLYCMKQLVLETLTSSPLLLEYGADANLPNRTGHLPIHRAAHHGHLL</sequence>
<feature type="compositionally biased region" description="Polar residues" evidence="2">
    <location>
        <begin position="42"/>
        <end position="51"/>
    </location>
</feature>
<protein>
    <submittedName>
        <fullName evidence="3">Uncharacterized protein</fullName>
    </submittedName>
</protein>
<dbReference type="PROSITE" id="PS50088">
    <property type="entry name" value="ANK_REPEAT"/>
    <property type="match status" value="1"/>
</dbReference>
<keyword evidence="1" id="KW-0040">ANK repeat</keyword>
<evidence type="ECO:0000313" key="3">
    <source>
        <dbReference type="EMBL" id="KAJ8333347.1"/>
    </source>
</evidence>
<dbReference type="AlphaFoldDB" id="A0A9Q1IB92"/>
<feature type="region of interest" description="Disordered" evidence="2">
    <location>
        <begin position="217"/>
        <end position="249"/>
    </location>
</feature>
<name>A0A9Q1IB92_SYNKA</name>
<dbReference type="Gene3D" id="1.25.40.20">
    <property type="entry name" value="Ankyrin repeat-containing domain"/>
    <property type="match status" value="1"/>
</dbReference>
<feature type="region of interest" description="Disordered" evidence="2">
    <location>
        <begin position="105"/>
        <end position="186"/>
    </location>
</feature>
<keyword evidence="4" id="KW-1185">Reference proteome</keyword>
<feature type="compositionally biased region" description="Acidic residues" evidence="2">
    <location>
        <begin position="1"/>
        <end position="12"/>
    </location>
</feature>
<feature type="compositionally biased region" description="Polar residues" evidence="2">
    <location>
        <begin position="110"/>
        <end position="122"/>
    </location>
</feature>
<reference evidence="3" key="1">
    <citation type="journal article" date="2023" name="Science">
        <title>Genome structures resolve the early diversification of teleost fishes.</title>
        <authorList>
            <person name="Parey E."/>
            <person name="Louis A."/>
            <person name="Montfort J."/>
            <person name="Bouchez O."/>
            <person name="Roques C."/>
            <person name="Iampietro C."/>
            <person name="Lluch J."/>
            <person name="Castinel A."/>
            <person name="Donnadieu C."/>
            <person name="Desvignes T."/>
            <person name="Floi Bucao C."/>
            <person name="Jouanno E."/>
            <person name="Wen M."/>
            <person name="Mejri S."/>
            <person name="Dirks R."/>
            <person name="Jansen H."/>
            <person name="Henkel C."/>
            <person name="Chen W.J."/>
            <person name="Zahm M."/>
            <person name="Cabau C."/>
            <person name="Klopp C."/>
            <person name="Thompson A.W."/>
            <person name="Robinson-Rechavi M."/>
            <person name="Braasch I."/>
            <person name="Lecointre G."/>
            <person name="Bobe J."/>
            <person name="Postlethwait J.H."/>
            <person name="Berthelot C."/>
            <person name="Roest Crollius H."/>
            <person name="Guiguen Y."/>
        </authorList>
    </citation>
    <scope>NUCLEOTIDE SEQUENCE</scope>
    <source>
        <strain evidence="3">WJC10195</strain>
    </source>
</reference>
<comment type="caution">
    <text evidence="3">The sequence shown here is derived from an EMBL/GenBank/DDBJ whole genome shotgun (WGS) entry which is preliminary data.</text>
</comment>